<dbReference type="CTD" id="20235394"/>
<evidence type="ECO:0000313" key="4">
    <source>
        <dbReference type="EMBL" id="ESO82510.1"/>
    </source>
</evidence>
<dbReference type="AlphaFoldDB" id="V3ZJG5"/>
<organism evidence="4 5">
    <name type="scientific">Lottia gigantea</name>
    <name type="common">Giant owl limpet</name>
    <dbReference type="NCBI Taxonomy" id="225164"/>
    <lineage>
        <taxon>Eukaryota</taxon>
        <taxon>Metazoa</taxon>
        <taxon>Spiralia</taxon>
        <taxon>Lophotrochozoa</taxon>
        <taxon>Mollusca</taxon>
        <taxon>Gastropoda</taxon>
        <taxon>Patellogastropoda</taxon>
        <taxon>Lottioidea</taxon>
        <taxon>Lottiidae</taxon>
        <taxon>Lottia</taxon>
    </lineage>
</organism>
<dbReference type="GeneID" id="20235394"/>
<dbReference type="EMBL" id="KB203884">
    <property type="protein sequence ID" value="ESO82510.1"/>
    <property type="molecule type" value="Genomic_DNA"/>
</dbReference>
<dbReference type="PANTHER" id="PTHR19375">
    <property type="entry name" value="HEAT SHOCK PROTEIN 70KDA"/>
    <property type="match status" value="1"/>
</dbReference>
<dbReference type="STRING" id="225164.V3ZJG5"/>
<dbReference type="SUPFAM" id="SSF53067">
    <property type="entry name" value="Actin-like ATPase domain"/>
    <property type="match status" value="1"/>
</dbReference>
<keyword evidence="3" id="KW-0067">ATP-binding</keyword>
<evidence type="ECO:0000256" key="1">
    <source>
        <dbReference type="ARBA" id="ARBA00007381"/>
    </source>
</evidence>
<dbReference type="KEGG" id="lgi:LOTGIDRAFT_148480"/>
<accession>V3ZJG5</accession>
<dbReference type="GO" id="GO:0005524">
    <property type="term" value="F:ATP binding"/>
    <property type="evidence" value="ECO:0007669"/>
    <property type="project" value="UniProtKB-KW"/>
</dbReference>
<keyword evidence="2" id="KW-0547">Nucleotide-binding</keyword>
<evidence type="ECO:0000256" key="3">
    <source>
        <dbReference type="ARBA" id="ARBA00022840"/>
    </source>
</evidence>
<dbReference type="Gene3D" id="3.30.30.30">
    <property type="match status" value="1"/>
</dbReference>
<dbReference type="GO" id="GO:0140662">
    <property type="term" value="F:ATP-dependent protein folding chaperone"/>
    <property type="evidence" value="ECO:0007669"/>
    <property type="project" value="InterPro"/>
</dbReference>
<dbReference type="Pfam" id="PF00012">
    <property type="entry name" value="HSP70"/>
    <property type="match status" value="1"/>
</dbReference>
<dbReference type="Proteomes" id="UP000030746">
    <property type="component" value="Unassembled WGS sequence"/>
</dbReference>
<dbReference type="OrthoDB" id="2401965at2759"/>
<dbReference type="RefSeq" id="XP_009066802.1">
    <property type="nucleotide sequence ID" value="XM_009068554.1"/>
</dbReference>
<name>V3ZJG5_LOTGI</name>
<comment type="similarity">
    <text evidence="1">Belongs to the heat shock protein 70 family.</text>
</comment>
<evidence type="ECO:0000313" key="5">
    <source>
        <dbReference type="Proteomes" id="UP000030746"/>
    </source>
</evidence>
<dbReference type="InterPro" id="IPR013126">
    <property type="entry name" value="Hsp_70_fam"/>
</dbReference>
<dbReference type="Gene3D" id="3.30.420.40">
    <property type="match status" value="1"/>
</dbReference>
<sequence>MCISFRKTVPYKIVKASNGDAWLEANGKVYSPSQIGAFVLMKMKETAESYLGSNVKNAVVTVPAYFNDSQRQVN</sequence>
<reference evidence="4 5" key="1">
    <citation type="journal article" date="2013" name="Nature">
        <title>Insights into bilaterian evolution from three spiralian genomes.</title>
        <authorList>
            <person name="Simakov O."/>
            <person name="Marletaz F."/>
            <person name="Cho S.J."/>
            <person name="Edsinger-Gonzales E."/>
            <person name="Havlak P."/>
            <person name="Hellsten U."/>
            <person name="Kuo D.H."/>
            <person name="Larsson T."/>
            <person name="Lv J."/>
            <person name="Arendt D."/>
            <person name="Savage R."/>
            <person name="Osoegawa K."/>
            <person name="de Jong P."/>
            <person name="Grimwood J."/>
            <person name="Chapman J.A."/>
            <person name="Shapiro H."/>
            <person name="Aerts A."/>
            <person name="Otillar R.P."/>
            <person name="Terry A.Y."/>
            <person name="Boore J.L."/>
            <person name="Grigoriev I.V."/>
            <person name="Lindberg D.R."/>
            <person name="Seaver E.C."/>
            <person name="Weisblat D.A."/>
            <person name="Putnam N.H."/>
            <person name="Rokhsar D.S."/>
        </authorList>
    </citation>
    <scope>NUCLEOTIDE SEQUENCE [LARGE SCALE GENOMIC DNA]</scope>
</reference>
<protein>
    <submittedName>
        <fullName evidence="4">Uncharacterized protein</fullName>
    </submittedName>
</protein>
<dbReference type="InterPro" id="IPR043129">
    <property type="entry name" value="ATPase_NBD"/>
</dbReference>
<gene>
    <name evidence="4" type="ORF">LOTGIDRAFT_148480</name>
</gene>
<evidence type="ECO:0000256" key="2">
    <source>
        <dbReference type="ARBA" id="ARBA00022741"/>
    </source>
</evidence>
<dbReference type="FunFam" id="3.30.420.40:FF:000028">
    <property type="entry name" value="heat shock 70 kDa protein-like"/>
    <property type="match status" value="1"/>
</dbReference>
<keyword evidence="5" id="KW-1185">Reference proteome</keyword>
<proteinExistence type="inferred from homology"/>